<evidence type="ECO:0000313" key="14">
    <source>
        <dbReference type="Proteomes" id="UP000070412"/>
    </source>
</evidence>
<evidence type="ECO:0000256" key="4">
    <source>
        <dbReference type="ARBA" id="ARBA00023180"/>
    </source>
</evidence>
<feature type="domain" description="Laminin EGF-like" evidence="9">
    <location>
        <begin position="816"/>
        <end position="864"/>
    </location>
</feature>
<keyword evidence="1 8" id="KW-0732">Signal</keyword>
<name>A0A834RFB9_SARSC</name>
<evidence type="ECO:0000259" key="9">
    <source>
        <dbReference type="PROSITE" id="PS50027"/>
    </source>
</evidence>
<feature type="domain" description="Laminin EGF-like" evidence="9">
    <location>
        <begin position="1042"/>
        <end position="1089"/>
    </location>
</feature>
<dbReference type="SMART" id="SM00136">
    <property type="entry name" value="LamNT"/>
    <property type="match status" value="1"/>
</dbReference>
<feature type="domain" description="Laminin EGF-like" evidence="9">
    <location>
        <begin position="913"/>
        <end position="967"/>
    </location>
</feature>
<reference evidence="14" key="1">
    <citation type="journal article" date="2020" name="PLoS Negl. Trop. Dis.">
        <title>High-quality nuclear genome for Sarcoptes scabiei-A critical resource for a neglected parasite.</title>
        <authorList>
            <person name="Korhonen P.K."/>
            <person name="Gasser R.B."/>
            <person name="Ma G."/>
            <person name="Wang T."/>
            <person name="Stroehlein A.J."/>
            <person name="Young N.D."/>
            <person name="Ang C.S."/>
            <person name="Fernando D.D."/>
            <person name="Lu H.C."/>
            <person name="Taylor S."/>
            <person name="Reynolds S.L."/>
            <person name="Mofiz E."/>
            <person name="Najaraj S.H."/>
            <person name="Gowda H."/>
            <person name="Madugundu A."/>
            <person name="Renuse S."/>
            <person name="Holt D."/>
            <person name="Pandey A."/>
            <person name="Papenfuss A.T."/>
            <person name="Fischer K."/>
        </authorList>
    </citation>
    <scope>NUCLEOTIDE SEQUENCE [LARGE SCALE GENOMIC DNA]</scope>
</reference>
<keyword evidence="2" id="KW-0677">Repeat</keyword>
<evidence type="ECO:0000256" key="1">
    <source>
        <dbReference type="ARBA" id="ARBA00022729"/>
    </source>
</evidence>
<feature type="domain" description="Laminin EGF-like" evidence="9">
    <location>
        <begin position="1090"/>
        <end position="1136"/>
    </location>
</feature>
<dbReference type="SMART" id="SM00181">
    <property type="entry name" value="EGF"/>
    <property type="match status" value="7"/>
</dbReference>
<evidence type="ECO:0000256" key="2">
    <source>
        <dbReference type="ARBA" id="ARBA00022737"/>
    </source>
</evidence>
<dbReference type="GO" id="GO:0009887">
    <property type="term" value="P:animal organ morphogenesis"/>
    <property type="evidence" value="ECO:0007669"/>
    <property type="project" value="TreeGrafter"/>
</dbReference>
<dbReference type="PROSITE" id="PS50027">
    <property type="entry name" value="EGF_LAM_2"/>
    <property type="match status" value="7"/>
</dbReference>
<feature type="coiled-coil region" evidence="7">
    <location>
        <begin position="1406"/>
        <end position="1506"/>
    </location>
</feature>
<feature type="coiled-coil region" evidence="7">
    <location>
        <begin position="1637"/>
        <end position="1708"/>
    </location>
</feature>
<dbReference type="InterPro" id="IPR050440">
    <property type="entry name" value="Laminin/Netrin_ECM"/>
</dbReference>
<accession>A0A834RFB9</accession>
<sequence>MANFRLRTSFICLTLISIVIFCFGLRQPESIPVSPNYYPYPYDSPNYSGDHPSRINAYGNNLPNHYQQHRLPGPIPNPSSSCYDRLKRPLKCAPEFVNAAYHAPITATNTCGENGQSQYCFQTGAAGSQRKTCEVCDARNPISAHPPEYMIDVDQHDRNTWWQSETMMEGVKQVNITIPLAKAFEITYVRLLFYSPRAESFAIYKRTTENGSWIPFQYYSSNCQQTYNISDRSYTSQFDETKPMCTKEFSDISPLTGGNVVFTTLEGRPNATHFESNEQLQDFVTATEIRIVLDNMNTFGDEIFGDEQVLRSYYYAISDLSIGGICKCNGHANRCVVPASDNQNAGNRRLVCHCEHNTDGPDCERCLPFFNDQPWRRATTKNAYACQVMFWSFISALLIFLPSSILTQSQSSISYDVKVWTGQQWQSCNCNGRSNKCYFDEALWRRTGHGGHCVECSDDTDGPNCERCKENYYSDLDTNRCIACNCDPIGSMNLQCSSMGQCACKPGVTGARCDRCAPNYFDFGHNGCRPCGCRPEGSLDNVPQCDNKGKCQCKKNVEGEKCDRCKPGFFDLQLSNDLGCVSCFCYGHSTICDSSPGYSIYPIESTFNRDSERWIVKDKYGNDVAVQYNSLGQNIAASSSFHDNTLYFHAPYKFLEDKKYSYNRNLTFNLQISGGKGNLLSTIEDVIVEGNGIKISSPIFAQGNPLPTTRMQTYRFRLNEDISYGWSPQLNSRDFIALLANITSIKIKATYSDMGTGFLDEVMLETAISSPGSNQATWVETCTCPEGHAGQHCESCAAGYKHDPPRGGRAAKCVPCKCNKHGEYCDSESGRCSCKHNTAGDNCERCAPGYYGNALNGTENDCTVCPCPNGGECAILPDEQIACLRCPEGHGGRLCDKCVDGYKMREDLKCEKCDCNGNIDPNAIGNCNSMTGQCLKCTFNTWGNSCEKCLPGHYGSALSLPKGDCKACACNPFGTIPEENYFEYEEARRNGYLKHHFSTNNFFTCDRITGKCRCKPNVAGRQCDQCVDGYWDLDSNEGCKACNCNETGSENHLCDNYSGQCRCKPGVTGKHCDQCLPNYYGFGPNGCKKCDCDPIGSLEQQCDAVTGQCKCRENVEGKHCERCQENKYNKEAGCIDCPPCYTLVQESIAAHRLKVNGLKTLLDEIESNPLAVEDKNFEKQLNEVMRTVKQMLQDAKNAQVDDDSLVAQLEQIKNRIRKVQDTTKKIENQMNYINNQINHGTKNITNAQEIVNAAENDLNNARNHLENDGRRSLEKARMRAEKYGHQSERMSDIAREARLLADEHEREAERIINKFKEARNISETAYNLAKDAINTQKANKEELEALKDKLNEVKEQYQMTIKLSQDVHKDADKTEQDALALMTDVSNIIVPDLNSTRYKDEAMHIINQAKQAHDEADKILKTHEELLNSTGSRVKDAKQLFEDAERKQQTVDNLLARVDFAHNQTKEAVQTGDNILEDAKKTLATLKEFDTRVQASKDKAENAMARVPGIENDIDDVIRKSDEALNQLNLALTEAAHALDTARISEDNANYASKDSEKILDDARRTKNKVDDLNVQAAELLRDVDRTSEKMKNYETQAEEDANLVEDALKRANTAKTSALDAITKVQNATFSVDRILKDLNSMEDMDENNLSDLEQRLRDAERELKTADLDTRVHQLKKLNDEQKKWIHNYEDELAKLAADVANIAKIRQSLPDKCFRRNRLEP</sequence>
<organism evidence="12">
    <name type="scientific">Sarcoptes scabiei</name>
    <name type="common">Itch mite</name>
    <name type="synonym">Acarus scabiei</name>
    <dbReference type="NCBI Taxonomy" id="52283"/>
    <lineage>
        <taxon>Eukaryota</taxon>
        <taxon>Metazoa</taxon>
        <taxon>Ecdysozoa</taxon>
        <taxon>Arthropoda</taxon>
        <taxon>Chelicerata</taxon>
        <taxon>Arachnida</taxon>
        <taxon>Acari</taxon>
        <taxon>Acariformes</taxon>
        <taxon>Sarcoptiformes</taxon>
        <taxon>Astigmata</taxon>
        <taxon>Psoroptidia</taxon>
        <taxon>Sarcoptoidea</taxon>
        <taxon>Sarcoptidae</taxon>
        <taxon>Sarcoptinae</taxon>
        <taxon>Sarcoptes</taxon>
    </lineage>
</organism>
<feature type="coiled-coil region" evidence="7">
    <location>
        <begin position="1563"/>
        <end position="1611"/>
    </location>
</feature>
<dbReference type="OrthoDB" id="430826at2759"/>
<feature type="disulfide bond" evidence="6">
    <location>
        <begin position="1014"/>
        <end position="1023"/>
    </location>
</feature>
<dbReference type="SMART" id="SM00281">
    <property type="entry name" value="LamB"/>
    <property type="match status" value="1"/>
</dbReference>
<proteinExistence type="predicted"/>
<evidence type="ECO:0000259" key="11">
    <source>
        <dbReference type="PROSITE" id="PS51117"/>
    </source>
</evidence>
<dbReference type="Pfam" id="PF00052">
    <property type="entry name" value="Laminin_B"/>
    <property type="match status" value="1"/>
</dbReference>
<comment type="caution">
    <text evidence="6">Lacks conserved residue(s) required for the propagation of feature annotation.</text>
</comment>
<feature type="chain" id="PRO_5038259372" evidence="8">
    <location>
        <begin position="25"/>
        <end position="1724"/>
    </location>
</feature>
<protein>
    <submittedName>
        <fullName evidence="12">Laminin subunit gamma-1</fullName>
    </submittedName>
</protein>
<dbReference type="InterPro" id="IPR002049">
    <property type="entry name" value="LE_dom"/>
</dbReference>
<dbReference type="SMART" id="SM00180">
    <property type="entry name" value="EGF_Lam"/>
    <property type="match status" value="10"/>
</dbReference>
<dbReference type="PROSITE" id="PS01248">
    <property type="entry name" value="EGF_LAM_1"/>
    <property type="match status" value="4"/>
</dbReference>
<feature type="disulfide bond" evidence="6">
    <location>
        <begin position="834"/>
        <end position="843"/>
    </location>
</feature>
<feature type="disulfide bond" evidence="6">
    <location>
        <begin position="1090"/>
        <end position="1102"/>
    </location>
</feature>
<evidence type="ECO:0000256" key="6">
    <source>
        <dbReference type="PROSITE-ProRule" id="PRU00460"/>
    </source>
</evidence>
<feature type="domain" description="Laminin EGF-like" evidence="9">
    <location>
        <begin position="968"/>
        <end position="1041"/>
    </location>
</feature>
<dbReference type="FunFam" id="2.10.25.10:FF:000388">
    <property type="entry name" value="Laminin subunit alpha"/>
    <property type="match status" value="1"/>
</dbReference>
<reference evidence="13" key="3">
    <citation type="submission" date="2022-06" db="UniProtKB">
        <authorList>
            <consortium name="EnsemblMetazoa"/>
        </authorList>
    </citation>
    <scope>IDENTIFICATION</scope>
</reference>
<dbReference type="FunFam" id="2.10.25.10:FF:000067">
    <property type="entry name" value="Laminin subunit gamma 1"/>
    <property type="match status" value="1"/>
</dbReference>
<dbReference type="InterPro" id="IPR008211">
    <property type="entry name" value="Laminin_N"/>
</dbReference>
<feature type="disulfide bond" evidence="6">
    <location>
        <begin position="1092"/>
        <end position="1109"/>
    </location>
</feature>
<dbReference type="PANTHER" id="PTHR10574:SF435">
    <property type="entry name" value="LAMININ SUBUNIT GAMMA-1"/>
    <property type="match status" value="1"/>
</dbReference>
<dbReference type="Pfam" id="PF00053">
    <property type="entry name" value="EGF_laminin"/>
    <property type="match status" value="10"/>
</dbReference>
<evidence type="ECO:0000256" key="7">
    <source>
        <dbReference type="SAM" id="Coils"/>
    </source>
</evidence>
<feature type="domain" description="Laminin EGF-like" evidence="9">
    <location>
        <begin position="484"/>
        <end position="530"/>
    </location>
</feature>
<feature type="disulfide bond" evidence="6">
    <location>
        <begin position="504"/>
        <end position="513"/>
    </location>
</feature>
<feature type="disulfide bond" evidence="6">
    <location>
        <begin position="484"/>
        <end position="496"/>
    </location>
</feature>
<keyword evidence="3 6" id="KW-1015">Disulfide bond</keyword>
<dbReference type="Pfam" id="PF00055">
    <property type="entry name" value="Laminin_N"/>
    <property type="match status" value="1"/>
</dbReference>
<keyword evidence="7" id="KW-0175">Coiled coil</keyword>
<dbReference type="SUPFAM" id="SSF57196">
    <property type="entry name" value="EGF/Laminin"/>
    <property type="match status" value="9"/>
</dbReference>
<evidence type="ECO:0000256" key="3">
    <source>
        <dbReference type="ARBA" id="ARBA00023157"/>
    </source>
</evidence>
<feature type="coiled-coil region" evidence="7">
    <location>
        <begin position="1178"/>
        <end position="1363"/>
    </location>
</feature>
<feature type="signal peptide" evidence="8">
    <location>
        <begin position="1"/>
        <end position="24"/>
    </location>
</feature>
<dbReference type="EMBL" id="WVUK01000053">
    <property type="protein sequence ID" value="KAF7494452.1"/>
    <property type="molecule type" value="Genomic_DNA"/>
</dbReference>
<dbReference type="FunFam" id="2.10.25.10:FF:000074">
    <property type="entry name" value="Laminin subunit alpha"/>
    <property type="match status" value="2"/>
</dbReference>
<dbReference type="FunFam" id="2.10.25.10:FF:000580">
    <property type="entry name" value="Wing blister, isoform B"/>
    <property type="match status" value="1"/>
</dbReference>
<dbReference type="Proteomes" id="UP000070412">
    <property type="component" value="Unassembled WGS sequence"/>
</dbReference>
<reference evidence="12" key="2">
    <citation type="submission" date="2020-01" db="EMBL/GenBank/DDBJ databases">
        <authorList>
            <person name="Korhonen P.K.K."/>
            <person name="Guangxu M.G."/>
            <person name="Wang T.W."/>
            <person name="Stroehlein A.J.S."/>
            <person name="Young N.D."/>
            <person name="Ang C.-S.A."/>
            <person name="Fernando D.W.F."/>
            <person name="Lu H.L."/>
            <person name="Taylor S.T."/>
            <person name="Ehtesham M.E.M."/>
            <person name="Najaraj S.H.N."/>
            <person name="Harsha G.H.G."/>
            <person name="Madugundu A.M."/>
            <person name="Renuse S.R."/>
            <person name="Holt D.H."/>
            <person name="Pandey A.P."/>
            <person name="Papenfuss A.P."/>
            <person name="Gasser R.B.G."/>
            <person name="Fischer K.F."/>
        </authorList>
    </citation>
    <scope>NUCLEOTIDE SEQUENCE</scope>
    <source>
        <strain evidence="12">SSS_KF_BRIS2020</strain>
    </source>
</reference>
<dbReference type="PROSITE" id="PS51115">
    <property type="entry name" value="LAMININ_IVA"/>
    <property type="match status" value="1"/>
</dbReference>
<keyword evidence="5 6" id="KW-0424">Laminin EGF-like domain</keyword>
<feature type="disulfide bond" evidence="6">
    <location>
        <begin position="1042"/>
        <end position="1054"/>
    </location>
</feature>
<keyword evidence="4" id="KW-0325">Glycoprotein</keyword>
<dbReference type="PROSITE" id="PS51117">
    <property type="entry name" value="LAMININ_NTER"/>
    <property type="match status" value="1"/>
</dbReference>
<dbReference type="FunFam" id="2.10.25.10:FF:000051">
    <property type="entry name" value="Laminin subunit alpha 4"/>
    <property type="match status" value="1"/>
</dbReference>
<feature type="disulfide bond" evidence="6">
    <location>
        <begin position="1044"/>
        <end position="1061"/>
    </location>
</feature>
<keyword evidence="14" id="KW-1185">Reference proteome</keyword>
<feature type="disulfide bond" evidence="6">
    <location>
        <begin position="937"/>
        <end position="946"/>
    </location>
</feature>
<dbReference type="InterPro" id="IPR000034">
    <property type="entry name" value="Laminin_IV"/>
</dbReference>
<feature type="disulfide bond" evidence="6">
    <location>
        <begin position="553"/>
        <end position="562"/>
    </location>
</feature>
<dbReference type="InterPro" id="IPR000742">
    <property type="entry name" value="EGF"/>
</dbReference>
<evidence type="ECO:0000313" key="13">
    <source>
        <dbReference type="EnsemblMetazoa" id="KAF7494452.1"/>
    </source>
</evidence>
<evidence type="ECO:0000313" key="12">
    <source>
        <dbReference type="EMBL" id="KAF7494452.1"/>
    </source>
</evidence>
<evidence type="ECO:0000259" key="10">
    <source>
        <dbReference type="PROSITE" id="PS51115"/>
    </source>
</evidence>
<feature type="domain" description="Laminin IV type A" evidence="10">
    <location>
        <begin position="609"/>
        <end position="781"/>
    </location>
</feature>
<dbReference type="PRINTS" id="PR00011">
    <property type="entry name" value="EGFLAMININ"/>
</dbReference>
<evidence type="ECO:0000256" key="5">
    <source>
        <dbReference type="ARBA" id="ARBA00023292"/>
    </source>
</evidence>
<dbReference type="Gene3D" id="2.60.120.260">
    <property type="entry name" value="Galactose-binding domain-like"/>
    <property type="match status" value="1"/>
</dbReference>
<dbReference type="PANTHER" id="PTHR10574">
    <property type="entry name" value="NETRIN/LAMININ-RELATED"/>
    <property type="match status" value="1"/>
</dbReference>
<gene>
    <name evidence="12" type="ORF">SSS_5918</name>
</gene>
<feature type="domain" description="Laminin EGF-like" evidence="9">
    <location>
        <begin position="531"/>
        <end position="582"/>
    </location>
</feature>
<dbReference type="EnsemblMetazoa" id="SSS_5918s_mrna">
    <property type="protein sequence ID" value="KAF7494452.1"/>
    <property type="gene ID" value="SSS_5918"/>
</dbReference>
<feature type="domain" description="Laminin N-terminal" evidence="11">
    <location>
        <begin position="88"/>
        <end position="325"/>
    </location>
</feature>
<evidence type="ECO:0000256" key="8">
    <source>
        <dbReference type="SAM" id="SignalP"/>
    </source>
</evidence>
<feature type="disulfide bond" evidence="6">
    <location>
        <begin position="1063"/>
        <end position="1072"/>
    </location>
</feature>
<dbReference type="Gene3D" id="2.10.25.10">
    <property type="entry name" value="Laminin"/>
    <property type="match status" value="10"/>
</dbReference>
<dbReference type="GO" id="GO:0009888">
    <property type="term" value="P:tissue development"/>
    <property type="evidence" value="ECO:0007669"/>
    <property type="project" value="TreeGrafter"/>
</dbReference>
<dbReference type="CDD" id="cd00055">
    <property type="entry name" value="EGF_Lam"/>
    <property type="match status" value="9"/>
</dbReference>
<dbReference type="FunFam" id="2.10.25.10:FF:000242">
    <property type="entry name" value="Laminin subunit alpha 1"/>
    <property type="match status" value="1"/>
</dbReference>
<feature type="disulfide bond" evidence="6">
    <location>
        <begin position="1111"/>
        <end position="1120"/>
    </location>
</feature>